<evidence type="ECO:0000256" key="6">
    <source>
        <dbReference type="SAM" id="Phobius"/>
    </source>
</evidence>
<dbReference type="Proteomes" id="UP001648503">
    <property type="component" value="Unassembled WGS sequence"/>
</dbReference>
<evidence type="ECO:0000256" key="3">
    <source>
        <dbReference type="ARBA" id="ARBA00022989"/>
    </source>
</evidence>
<dbReference type="Pfam" id="PF26158">
    <property type="entry name" value="Claudin_TMEM179-179B"/>
    <property type="match status" value="1"/>
</dbReference>
<name>A0ABQ8EUA6_9FUNG</name>
<feature type="transmembrane region" description="Helical" evidence="6">
    <location>
        <begin position="7"/>
        <end position="28"/>
    </location>
</feature>
<comment type="similarity">
    <text evidence="5">Belongs to the TMEM179 family.</text>
</comment>
<reference evidence="7 8" key="1">
    <citation type="submission" date="2021-02" db="EMBL/GenBank/DDBJ databases">
        <title>Variation within the Batrachochytrium salamandrivorans European outbreak.</title>
        <authorList>
            <person name="Kelly M."/>
            <person name="Pasmans F."/>
            <person name="Shea T.P."/>
            <person name="Munoz J.F."/>
            <person name="Carranza S."/>
            <person name="Cuomo C.A."/>
            <person name="Martel A."/>
        </authorList>
    </citation>
    <scope>NUCLEOTIDE SEQUENCE [LARGE SCALE GENOMIC DNA]</scope>
    <source>
        <strain evidence="7 8">AMFP18/2</strain>
    </source>
</reference>
<keyword evidence="4 6" id="KW-0472">Membrane</keyword>
<comment type="caution">
    <text evidence="7">The sequence shown here is derived from an EMBL/GenBank/DDBJ whole genome shotgun (WGS) entry which is preliminary data.</text>
</comment>
<evidence type="ECO:0000256" key="2">
    <source>
        <dbReference type="ARBA" id="ARBA00022692"/>
    </source>
</evidence>
<dbReference type="InterPro" id="IPR059010">
    <property type="entry name" value="TMEM179-179B"/>
</dbReference>
<feature type="transmembrane region" description="Helical" evidence="6">
    <location>
        <begin position="101"/>
        <end position="122"/>
    </location>
</feature>
<keyword evidence="3 6" id="KW-1133">Transmembrane helix</keyword>
<evidence type="ECO:0000256" key="5">
    <source>
        <dbReference type="ARBA" id="ARBA00093776"/>
    </source>
</evidence>
<accession>A0ABQ8EUA6</accession>
<evidence type="ECO:0008006" key="9">
    <source>
        <dbReference type="Google" id="ProtNLM"/>
    </source>
</evidence>
<evidence type="ECO:0000313" key="7">
    <source>
        <dbReference type="EMBL" id="KAH6586711.1"/>
    </source>
</evidence>
<gene>
    <name evidence="7" type="ORF">BASA50_000308</name>
</gene>
<dbReference type="EMBL" id="JAFCIX010000571">
    <property type="protein sequence ID" value="KAH6586711.1"/>
    <property type="molecule type" value="Genomic_DNA"/>
</dbReference>
<sequence length="199" mass="21643">MHTDTVTLSYAALFFATFISNAVFTGGISDQAQYGLGGVCLLYVDNYRFDNTINANVFAAYSNACSIAISVGSFGFLALFLVAVARFWLIWKAEQPSRRVVFVFAMTASIFAFIYLITASVVSGGLSKTCSEFAKVESFRSCSNVFSDGFFADTVAKLYSKSLTTVSAAAGAGWATCICWAALAGYEWVNYRVSANKWW</sequence>
<comment type="subcellular location">
    <subcellularLocation>
        <location evidence="1">Membrane</location>
        <topology evidence="1">Multi-pass membrane protein</topology>
    </subcellularLocation>
</comment>
<evidence type="ECO:0000256" key="1">
    <source>
        <dbReference type="ARBA" id="ARBA00004141"/>
    </source>
</evidence>
<protein>
    <recommendedName>
        <fullName evidence="9">MARVEL domain-containing protein</fullName>
    </recommendedName>
</protein>
<evidence type="ECO:0000256" key="4">
    <source>
        <dbReference type="ARBA" id="ARBA00023136"/>
    </source>
</evidence>
<evidence type="ECO:0000313" key="8">
    <source>
        <dbReference type="Proteomes" id="UP001648503"/>
    </source>
</evidence>
<organism evidence="7 8">
    <name type="scientific">Batrachochytrium salamandrivorans</name>
    <dbReference type="NCBI Taxonomy" id="1357716"/>
    <lineage>
        <taxon>Eukaryota</taxon>
        <taxon>Fungi</taxon>
        <taxon>Fungi incertae sedis</taxon>
        <taxon>Chytridiomycota</taxon>
        <taxon>Chytridiomycota incertae sedis</taxon>
        <taxon>Chytridiomycetes</taxon>
        <taxon>Rhizophydiales</taxon>
        <taxon>Rhizophydiales incertae sedis</taxon>
        <taxon>Batrachochytrium</taxon>
    </lineage>
</organism>
<keyword evidence="2 6" id="KW-0812">Transmembrane</keyword>
<feature type="transmembrane region" description="Helical" evidence="6">
    <location>
        <begin position="67"/>
        <end position="89"/>
    </location>
</feature>
<proteinExistence type="inferred from homology"/>
<keyword evidence="8" id="KW-1185">Reference proteome</keyword>